<evidence type="ECO:0000313" key="5">
    <source>
        <dbReference type="Proteomes" id="UP001301388"/>
    </source>
</evidence>
<comment type="catalytic activity">
    <reaction evidence="1">
        <text>ATP + protein L-histidine = ADP + protein N-phospho-L-histidine.</text>
        <dbReference type="EC" id="2.7.13.3"/>
    </reaction>
</comment>
<dbReference type="Gene3D" id="1.10.287.130">
    <property type="match status" value="1"/>
</dbReference>
<reference evidence="4 5" key="1">
    <citation type="submission" date="2023-12" db="EMBL/GenBank/DDBJ databases">
        <title>Baltic Sea Cyanobacteria.</title>
        <authorList>
            <person name="Delbaje E."/>
            <person name="Fewer D.P."/>
            <person name="Shishido T.K."/>
        </authorList>
    </citation>
    <scope>NUCLEOTIDE SEQUENCE [LARGE SCALE GENOMIC DNA]</scope>
    <source>
        <strain evidence="4 5">UHCC 0370</strain>
    </source>
</reference>
<dbReference type="Proteomes" id="UP001301388">
    <property type="component" value="Unassembled WGS sequence"/>
</dbReference>
<sequence>MLGLVENLQEEVYGSLNQKQIRALQKIENGENHLLKLINDILNFSKADAGYL</sequence>
<dbReference type="EMBL" id="JAYGIE010000004">
    <property type="protein sequence ID" value="MEA5476338.1"/>
    <property type="molecule type" value="Genomic_DNA"/>
</dbReference>
<dbReference type="InterPro" id="IPR036097">
    <property type="entry name" value="HisK_dim/P_sf"/>
</dbReference>
<dbReference type="CDD" id="cd00082">
    <property type="entry name" value="HisKA"/>
    <property type="match status" value="1"/>
</dbReference>
<accession>A0ABU5TF63</accession>
<dbReference type="GO" id="GO:0016301">
    <property type="term" value="F:kinase activity"/>
    <property type="evidence" value="ECO:0007669"/>
    <property type="project" value="UniProtKB-KW"/>
</dbReference>
<organism evidence="4 5">
    <name type="scientific">Pseudanabaena galeata UHCC 0370</name>
    <dbReference type="NCBI Taxonomy" id="3110310"/>
    <lineage>
        <taxon>Bacteria</taxon>
        <taxon>Bacillati</taxon>
        <taxon>Cyanobacteriota</taxon>
        <taxon>Cyanophyceae</taxon>
        <taxon>Pseudanabaenales</taxon>
        <taxon>Pseudanabaenaceae</taxon>
        <taxon>Pseudanabaena</taxon>
    </lineage>
</organism>
<comment type="caution">
    <text evidence="4">The sequence shown here is derived from an EMBL/GenBank/DDBJ whole genome shotgun (WGS) entry which is preliminary data.</text>
</comment>
<keyword evidence="4" id="KW-0808">Transferase</keyword>
<dbReference type="SUPFAM" id="SSF47384">
    <property type="entry name" value="Homodimeric domain of signal transducing histidine kinase"/>
    <property type="match status" value="1"/>
</dbReference>
<evidence type="ECO:0000256" key="1">
    <source>
        <dbReference type="ARBA" id="ARBA00000085"/>
    </source>
</evidence>
<keyword evidence="5" id="KW-1185">Reference proteome</keyword>
<protein>
    <recommendedName>
        <fullName evidence="2">histidine kinase</fullName>
        <ecNumber evidence="2">2.7.13.3</ecNumber>
    </recommendedName>
</protein>
<evidence type="ECO:0000259" key="3">
    <source>
        <dbReference type="Pfam" id="PF00512"/>
    </source>
</evidence>
<proteinExistence type="predicted"/>
<evidence type="ECO:0000313" key="4">
    <source>
        <dbReference type="EMBL" id="MEA5476338.1"/>
    </source>
</evidence>
<feature type="domain" description="Signal transduction histidine kinase dimerisation/phosphoacceptor" evidence="3">
    <location>
        <begin position="1"/>
        <end position="50"/>
    </location>
</feature>
<evidence type="ECO:0000256" key="2">
    <source>
        <dbReference type="ARBA" id="ARBA00012438"/>
    </source>
</evidence>
<keyword evidence="4" id="KW-0418">Kinase</keyword>
<dbReference type="Pfam" id="PF00512">
    <property type="entry name" value="HisKA"/>
    <property type="match status" value="1"/>
</dbReference>
<dbReference type="RefSeq" id="WP_323259432.1">
    <property type="nucleotide sequence ID" value="NZ_JAYGIE010000004.1"/>
</dbReference>
<dbReference type="InterPro" id="IPR003661">
    <property type="entry name" value="HisK_dim/P_dom"/>
</dbReference>
<name>A0ABU5TF63_9CYAN</name>
<gene>
    <name evidence="4" type="ORF">VB774_01780</name>
</gene>
<dbReference type="EC" id="2.7.13.3" evidence="2"/>